<dbReference type="Proteomes" id="UP000290289">
    <property type="component" value="Chromosome 15"/>
</dbReference>
<accession>A0A498HNZ0</accession>
<keyword evidence="1" id="KW-0812">Transmembrane</keyword>
<keyword evidence="1" id="KW-1133">Transmembrane helix</keyword>
<name>A0A498HNZ0_MALDO</name>
<comment type="caution">
    <text evidence="2">The sequence shown here is derived from an EMBL/GenBank/DDBJ whole genome shotgun (WGS) entry which is preliminary data.</text>
</comment>
<sequence length="447" mass="51357">MGGSNEAPHDIENPCTPLLTSMSKELHGLLSLSASISQELDDLLPLSNSCCIYRVPEELRRVNEKAYTPQVVSIGPLHHGREGLEDMEEHKKRYLQYFLDRPGVSLEVCVKKIKDKEAELRGCYAHTIGLCSDEFVRIILVDAAFIIELLLRDGGHTVWHRNDRIFNKPWLIKFIVPDMLLLENQLPFFILEDLFATAEVAEVPDTKPSVLDLFYEFCKESTNFYMEKGNWERPNFKVEHFVDLVRTLHLPTPEENLKNGESVETLAVPSLTKLRQAGVKFKARSGKNLFDICFKDGILEIPKLNIYDNTELVLRNLIAFEQCHCTRNAYYFSDYIILMDYFVNTPNDVELLVKNGIVQHLLGDNNEVSTLINSLGKGVFVSRYDFYYALMKDLNKYYEKPGNKWKADLKQKYFNSPWTTISVIAATFIIILTLIQTVCSFSQCAQR</sequence>
<evidence type="ECO:0000313" key="2">
    <source>
        <dbReference type="EMBL" id="RXH72450.1"/>
    </source>
</evidence>
<keyword evidence="3" id="KW-1185">Reference proteome</keyword>
<organism evidence="2 3">
    <name type="scientific">Malus domestica</name>
    <name type="common">Apple</name>
    <name type="synonym">Pyrus malus</name>
    <dbReference type="NCBI Taxonomy" id="3750"/>
    <lineage>
        <taxon>Eukaryota</taxon>
        <taxon>Viridiplantae</taxon>
        <taxon>Streptophyta</taxon>
        <taxon>Embryophyta</taxon>
        <taxon>Tracheophyta</taxon>
        <taxon>Spermatophyta</taxon>
        <taxon>Magnoliopsida</taxon>
        <taxon>eudicotyledons</taxon>
        <taxon>Gunneridae</taxon>
        <taxon>Pentapetalae</taxon>
        <taxon>rosids</taxon>
        <taxon>fabids</taxon>
        <taxon>Rosales</taxon>
        <taxon>Rosaceae</taxon>
        <taxon>Amygdaloideae</taxon>
        <taxon>Maleae</taxon>
        <taxon>Malus</taxon>
    </lineage>
</organism>
<reference evidence="2 3" key="1">
    <citation type="submission" date="2018-10" db="EMBL/GenBank/DDBJ databases">
        <title>A high-quality apple genome assembly.</title>
        <authorList>
            <person name="Hu J."/>
        </authorList>
    </citation>
    <scope>NUCLEOTIDE SEQUENCE [LARGE SCALE GENOMIC DNA]</scope>
    <source>
        <strain evidence="3">cv. HFTH1</strain>
        <tissue evidence="2">Young leaf</tissue>
    </source>
</reference>
<keyword evidence="1" id="KW-0472">Membrane</keyword>
<dbReference type="PANTHER" id="PTHR31170">
    <property type="entry name" value="BNAC04G53230D PROTEIN"/>
    <property type="match status" value="1"/>
</dbReference>
<dbReference type="Pfam" id="PF03140">
    <property type="entry name" value="DUF247"/>
    <property type="match status" value="1"/>
</dbReference>
<evidence type="ECO:0000256" key="1">
    <source>
        <dbReference type="SAM" id="Phobius"/>
    </source>
</evidence>
<protein>
    <submittedName>
        <fullName evidence="2">Uncharacterized protein</fullName>
    </submittedName>
</protein>
<evidence type="ECO:0000313" key="3">
    <source>
        <dbReference type="Proteomes" id="UP000290289"/>
    </source>
</evidence>
<dbReference type="InterPro" id="IPR004158">
    <property type="entry name" value="DUF247_pln"/>
</dbReference>
<proteinExistence type="predicted"/>
<dbReference type="AlphaFoldDB" id="A0A498HNZ0"/>
<feature type="transmembrane region" description="Helical" evidence="1">
    <location>
        <begin position="418"/>
        <end position="441"/>
    </location>
</feature>
<dbReference type="PANTHER" id="PTHR31170:SF25">
    <property type="entry name" value="BNAA09G04570D PROTEIN"/>
    <property type="match status" value="1"/>
</dbReference>
<gene>
    <name evidence="2" type="ORF">DVH24_012134</name>
</gene>
<dbReference type="EMBL" id="RDQH01000341">
    <property type="protein sequence ID" value="RXH72450.1"/>
    <property type="molecule type" value="Genomic_DNA"/>
</dbReference>